<organism evidence="1 2">
    <name type="scientific">Halomonas binhaiensis</name>
    <dbReference type="NCBI Taxonomy" id="2562282"/>
    <lineage>
        <taxon>Bacteria</taxon>
        <taxon>Pseudomonadati</taxon>
        <taxon>Pseudomonadota</taxon>
        <taxon>Gammaproteobacteria</taxon>
        <taxon>Oceanospirillales</taxon>
        <taxon>Halomonadaceae</taxon>
        <taxon>Halomonas</taxon>
    </lineage>
</organism>
<reference evidence="1" key="1">
    <citation type="submission" date="2021-02" db="EMBL/GenBank/DDBJ databases">
        <title>Strain Y2R2, a novel species of the genus Halomonas.</title>
        <authorList>
            <person name="Huang H."/>
        </authorList>
    </citation>
    <scope>NUCLEOTIDE SEQUENCE</scope>
    <source>
        <strain evidence="1">Y2R2</strain>
    </source>
</reference>
<proteinExistence type="predicted"/>
<dbReference type="RefSeq" id="WP_149285339.1">
    <property type="nucleotide sequence ID" value="NZ_CP038437.2"/>
</dbReference>
<sequence length="149" mass="17009">MPDASMLAFCLDKPDAQFTADEIQLAKSELPVVKSLSEKHFEQEFLSKLKERPGTFTQIERIQHLQSNRVIESSVGVLTVRREVGYHEAAFESEAILTSSIVSLGDEHYLEQRIRPRNSVSVKHYQGIINRALAEYPLSKREQPHANYI</sequence>
<gene>
    <name evidence="1" type="ORF">E4T21_12470</name>
</gene>
<dbReference type="Proteomes" id="UP000324285">
    <property type="component" value="Chromosome"/>
</dbReference>
<evidence type="ECO:0000313" key="1">
    <source>
        <dbReference type="EMBL" id="QEM82269.1"/>
    </source>
</evidence>
<keyword evidence="2" id="KW-1185">Reference proteome</keyword>
<protein>
    <submittedName>
        <fullName evidence="1">Uncharacterized protein</fullName>
    </submittedName>
</protein>
<dbReference type="EMBL" id="CP038437">
    <property type="protein sequence ID" value="QEM82269.1"/>
    <property type="molecule type" value="Genomic_DNA"/>
</dbReference>
<dbReference type="KEGG" id="hbh:E4T21_12470"/>
<evidence type="ECO:0000313" key="2">
    <source>
        <dbReference type="Proteomes" id="UP000324285"/>
    </source>
</evidence>
<name>A0A5C1NKD3_9GAMM</name>
<dbReference type="AlphaFoldDB" id="A0A5C1NKD3"/>
<accession>A0A5C1NKD3</accession>